<dbReference type="RefSeq" id="WP_173179656.1">
    <property type="nucleotide sequence ID" value="NZ_AP021876.1"/>
</dbReference>
<evidence type="ECO:0000259" key="10">
    <source>
        <dbReference type="PROSITE" id="PS52029"/>
    </source>
</evidence>
<feature type="domain" description="L,D-TPase catalytic" evidence="10">
    <location>
        <begin position="333"/>
        <end position="515"/>
    </location>
</feature>
<feature type="compositionally biased region" description="Basic and acidic residues" evidence="8">
    <location>
        <begin position="585"/>
        <end position="596"/>
    </location>
</feature>
<dbReference type="InterPro" id="IPR036365">
    <property type="entry name" value="PGBD-like_sf"/>
</dbReference>
<dbReference type="Gene3D" id="1.10.101.10">
    <property type="entry name" value="PGBD-like superfamily/PGBD"/>
    <property type="match status" value="1"/>
</dbReference>
<dbReference type="GO" id="GO:0009252">
    <property type="term" value="P:peptidoglycan biosynthetic process"/>
    <property type="evidence" value="ECO:0007669"/>
    <property type="project" value="UniProtKB-UniPathway"/>
</dbReference>
<proteinExistence type="inferred from homology"/>
<keyword evidence="5 7" id="KW-0573">Peptidoglycan synthesis</keyword>
<dbReference type="GO" id="GO:0071555">
    <property type="term" value="P:cell wall organization"/>
    <property type="evidence" value="ECO:0007669"/>
    <property type="project" value="UniProtKB-UniRule"/>
</dbReference>
<dbReference type="InterPro" id="IPR002477">
    <property type="entry name" value="Peptidoglycan-bd-like"/>
</dbReference>
<evidence type="ECO:0000313" key="11">
    <source>
        <dbReference type="EMBL" id="BBO83545.1"/>
    </source>
</evidence>
<dbReference type="PROSITE" id="PS52029">
    <property type="entry name" value="LD_TPASE"/>
    <property type="match status" value="1"/>
</dbReference>
<evidence type="ECO:0000256" key="3">
    <source>
        <dbReference type="ARBA" id="ARBA00022679"/>
    </source>
</evidence>
<keyword evidence="3" id="KW-0808">Transferase</keyword>
<evidence type="ECO:0000256" key="6">
    <source>
        <dbReference type="ARBA" id="ARBA00023316"/>
    </source>
</evidence>
<evidence type="ECO:0000256" key="2">
    <source>
        <dbReference type="ARBA" id="ARBA00005992"/>
    </source>
</evidence>
<dbReference type="GO" id="GO:0004180">
    <property type="term" value="F:carboxypeptidase activity"/>
    <property type="evidence" value="ECO:0007669"/>
    <property type="project" value="UniProtKB-ARBA"/>
</dbReference>
<evidence type="ECO:0000256" key="4">
    <source>
        <dbReference type="ARBA" id="ARBA00022960"/>
    </source>
</evidence>
<feature type="region of interest" description="Disordered" evidence="8">
    <location>
        <begin position="565"/>
        <end position="596"/>
    </location>
</feature>
<name>A0A5K7ZTK6_9BACT</name>
<gene>
    <name evidence="11" type="ORF">DSCO28_41110</name>
</gene>
<comment type="similarity">
    <text evidence="2">Belongs to the YkuD family.</text>
</comment>
<feature type="active site" description="Nucleophile" evidence="7">
    <location>
        <position position="487"/>
    </location>
</feature>
<protein>
    <submittedName>
        <fullName evidence="11">Peptidoglycan-binding protein</fullName>
    </submittedName>
</protein>
<keyword evidence="9" id="KW-0732">Signal</keyword>
<dbReference type="PANTHER" id="PTHR41533:SF2">
    <property type="entry name" value="BLR7131 PROTEIN"/>
    <property type="match status" value="1"/>
</dbReference>
<sequence length="596" mass="67086">MGNARLNRWSCCLVSLLLLAPLMFGSGRCAAETNDAPTPIPEIQAAIRSRLENHGDGDTVGCQGEILCGTQLLPTAYDKRDDLPLWVDDGCSVERATHLFDLIGKATEDGLNPADYHHHAIQHLLAAICERRTTGIAVPPAWWADLDLILTDAFLLYGSHLSTGRVNPETLGTDWKIHPGSVDLMAVLDSATAPDGNIETAMDALRPPYDGYHSLRRALARLRVLAPANGWPTVAGDKTLRPGDRAAAVTALRHRLTESGELNPARPVTDTAFFDSQLAAAVKRFQRRHGLEPDGIVGRKTVGMLNVSVEQRIRQVALNLERWRWRPRDLGNRYVMINTADFRLDAVEDGQVVVTMRVVVGRPARRSPVFSARISYLVVNPYWNVPTTIAVEDILPELRKDISYLSRHNIRVFENWQSGAREVDPATVDWRAYHANRFPFRLRQDPGTHNALGRIKFMFPNPFAIYLHDTPHRSLFRRAQRDFSSGCIRVEAPMALAHFVLAENPTWTDDKLAELIDSGETRTIRLRHPVPVHLVYMTAWTDETGSLQFRSDIYQRDRDLQKAFDRHHPKRSPGLAFMPDTPDGQTRDWKNKFDGN</sequence>
<dbReference type="UniPathway" id="UPA00219"/>
<dbReference type="Pfam" id="PF20142">
    <property type="entry name" value="Scaffold"/>
    <property type="match status" value="1"/>
</dbReference>
<dbReference type="GO" id="GO:0016740">
    <property type="term" value="F:transferase activity"/>
    <property type="evidence" value="ECO:0007669"/>
    <property type="project" value="UniProtKB-KW"/>
</dbReference>
<dbReference type="SUPFAM" id="SSF141523">
    <property type="entry name" value="L,D-transpeptidase catalytic domain-like"/>
    <property type="match status" value="1"/>
</dbReference>
<keyword evidence="6 7" id="KW-0961">Cell wall biogenesis/degradation</keyword>
<dbReference type="SUPFAM" id="SSF47090">
    <property type="entry name" value="PGBD-like"/>
    <property type="match status" value="1"/>
</dbReference>
<evidence type="ECO:0000313" key="12">
    <source>
        <dbReference type="Proteomes" id="UP000425960"/>
    </source>
</evidence>
<accession>A0A5K7ZTK6</accession>
<dbReference type="Pfam" id="PF03734">
    <property type="entry name" value="YkuD"/>
    <property type="match status" value="1"/>
</dbReference>
<comment type="pathway">
    <text evidence="1 7">Cell wall biogenesis; peptidoglycan biosynthesis.</text>
</comment>
<organism evidence="11 12">
    <name type="scientific">Desulfosarcina ovata subsp. sediminis</name>
    <dbReference type="NCBI Taxonomy" id="885957"/>
    <lineage>
        <taxon>Bacteria</taxon>
        <taxon>Pseudomonadati</taxon>
        <taxon>Thermodesulfobacteriota</taxon>
        <taxon>Desulfobacteria</taxon>
        <taxon>Desulfobacterales</taxon>
        <taxon>Desulfosarcinaceae</taxon>
        <taxon>Desulfosarcina</taxon>
    </lineage>
</organism>
<dbReference type="PANTHER" id="PTHR41533">
    <property type="entry name" value="L,D-TRANSPEPTIDASE HI_1667-RELATED"/>
    <property type="match status" value="1"/>
</dbReference>
<evidence type="ECO:0000256" key="1">
    <source>
        <dbReference type="ARBA" id="ARBA00004752"/>
    </source>
</evidence>
<dbReference type="Gene3D" id="2.40.440.10">
    <property type="entry name" value="L,D-transpeptidase catalytic domain-like"/>
    <property type="match status" value="1"/>
</dbReference>
<dbReference type="EMBL" id="AP021876">
    <property type="protein sequence ID" value="BBO83545.1"/>
    <property type="molecule type" value="Genomic_DNA"/>
</dbReference>
<reference evidence="11 12" key="1">
    <citation type="submission" date="2019-11" db="EMBL/GenBank/DDBJ databases">
        <title>Comparative genomics of hydrocarbon-degrading Desulfosarcina strains.</title>
        <authorList>
            <person name="Watanabe M."/>
            <person name="Kojima H."/>
            <person name="Fukui M."/>
        </authorList>
    </citation>
    <scope>NUCLEOTIDE SEQUENCE [LARGE SCALE GENOMIC DNA]</scope>
    <source>
        <strain evidence="11 12">28bB2T</strain>
    </source>
</reference>
<feature type="signal peptide" evidence="9">
    <location>
        <begin position="1"/>
        <end position="30"/>
    </location>
</feature>
<dbReference type="InterPro" id="IPR045380">
    <property type="entry name" value="LD_TPept_scaffold_dom"/>
</dbReference>
<dbReference type="KEGG" id="dov:DSCO28_41110"/>
<evidence type="ECO:0000256" key="7">
    <source>
        <dbReference type="PROSITE-ProRule" id="PRU01373"/>
    </source>
</evidence>
<dbReference type="InterPro" id="IPR052905">
    <property type="entry name" value="LD-transpeptidase_YkuD-like"/>
</dbReference>
<feature type="active site" description="Proton donor/acceptor" evidence="7">
    <location>
        <position position="468"/>
    </location>
</feature>
<evidence type="ECO:0000256" key="9">
    <source>
        <dbReference type="SAM" id="SignalP"/>
    </source>
</evidence>
<dbReference type="InterPro" id="IPR036366">
    <property type="entry name" value="PGBDSf"/>
</dbReference>
<dbReference type="Pfam" id="PF01471">
    <property type="entry name" value="PG_binding_1"/>
    <property type="match status" value="1"/>
</dbReference>
<dbReference type="AlphaFoldDB" id="A0A5K7ZTK6"/>
<dbReference type="InterPro" id="IPR005490">
    <property type="entry name" value="LD_TPept_cat_dom"/>
</dbReference>
<evidence type="ECO:0000256" key="8">
    <source>
        <dbReference type="SAM" id="MobiDB-lite"/>
    </source>
</evidence>
<evidence type="ECO:0000256" key="5">
    <source>
        <dbReference type="ARBA" id="ARBA00022984"/>
    </source>
</evidence>
<dbReference type="CDD" id="cd16913">
    <property type="entry name" value="YkuD_like"/>
    <property type="match status" value="1"/>
</dbReference>
<keyword evidence="4 7" id="KW-0133">Cell shape</keyword>
<feature type="chain" id="PRO_5024336439" evidence="9">
    <location>
        <begin position="31"/>
        <end position="596"/>
    </location>
</feature>
<dbReference type="Proteomes" id="UP000425960">
    <property type="component" value="Chromosome"/>
</dbReference>
<dbReference type="InterPro" id="IPR038063">
    <property type="entry name" value="Transpep_catalytic_dom"/>
</dbReference>
<dbReference type="GO" id="GO:0008360">
    <property type="term" value="P:regulation of cell shape"/>
    <property type="evidence" value="ECO:0007669"/>
    <property type="project" value="UniProtKB-UniRule"/>
</dbReference>